<gene>
    <name evidence="4" type="ORF">SAMN04244570_3421</name>
</gene>
<feature type="domain" description="DUF2382" evidence="2">
    <location>
        <begin position="202"/>
        <end position="319"/>
    </location>
</feature>
<accession>A0A1T4YRW5</accession>
<dbReference type="Pfam" id="PF11181">
    <property type="entry name" value="YflT"/>
    <property type="match status" value="1"/>
</dbReference>
<dbReference type="AlphaFoldDB" id="A0A1T4YRW5"/>
<dbReference type="InterPro" id="IPR052967">
    <property type="entry name" value="Stress_Response_Assoc"/>
</dbReference>
<evidence type="ECO:0000256" key="1">
    <source>
        <dbReference type="SAM" id="MobiDB-lite"/>
    </source>
</evidence>
<name>A0A1T4YRW5_9BACL</name>
<feature type="compositionally biased region" description="Basic and acidic residues" evidence="1">
    <location>
        <begin position="303"/>
        <end position="325"/>
    </location>
</feature>
<dbReference type="PANTHER" id="PTHR38463:SF1">
    <property type="entry name" value="STRESS RESPONSE PROTEIN YSNF"/>
    <property type="match status" value="1"/>
</dbReference>
<proteinExistence type="predicted"/>
<reference evidence="5" key="1">
    <citation type="submission" date="2017-02" db="EMBL/GenBank/DDBJ databases">
        <authorList>
            <person name="Varghese N."/>
            <person name="Submissions S."/>
        </authorList>
    </citation>
    <scope>NUCLEOTIDE SEQUENCE [LARGE SCALE GENOMIC DNA]</scope>
    <source>
        <strain evidence="5">DSM 23966</strain>
    </source>
</reference>
<dbReference type="EMBL" id="FUYJ01000008">
    <property type="protein sequence ID" value="SKB04476.1"/>
    <property type="molecule type" value="Genomic_DNA"/>
</dbReference>
<feature type="region of interest" description="Disordered" evidence="1">
    <location>
        <begin position="303"/>
        <end position="338"/>
    </location>
</feature>
<evidence type="ECO:0000313" key="5">
    <source>
        <dbReference type="Proteomes" id="UP000190042"/>
    </source>
</evidence>
<evidence type="ECO:0000313" key="4">
    <source>
        <dbReference type="EMBL" id="SKB04476.1"/>
    </source>
</evidence>
<protein>
    <submittedName>
        <fullName evidence="4">Conserved domain-containing protein</fullName>
    </submittedName>
</protein>
<dbReference type="Pfam" id="PF09557">
    <property type="entry name" value="DUF2382"/>
    <property type="match status" value="1"/>
</dbReference>
<organism evidence="4 5">
    <name type="scientific">Sporosarcina newyorkensis</name>
    <dbReference type="NCBI Taxonomy" id="759851"/>
    <lineage>
        <taxon>Bacteria</taxon>
        <taxon>Bacillati</taxon>
        <taxon>Bacillota</taxon>
        <taxon>Bacilli</taxon>
        <taxon>Bacillales</taxon>
        <taxon>Caryophanaceae</taxon>
        <taxon>Sporosarcina</taxon>
    </lineage>
</organism>
<dbReference type="InterPro" id="IPR025889">
    <property type="entry name" value="GSP17M-like_dom"/>
</dbReference>
<evidence type="ECO:0000259" key="3">
    <source>
        <dbReference type="Pfam" id="PF11181"/>
    </source>
</evidence>
<evidence type="ECO:0000259" key="2">
    <source>
        <dbReference type="Pfam" id="PF09557"/>
    </source>
</evidence>
<dbReference type="InterPro" id="IPR019060">
    <property type="entry name" value="DUF2382"/>
</dbReference>
<dbReference type="PANTHER" id="PTHR38463">
    <property type="entry name" value="STRESS RESPONSE PROTEIN YSNF"/>
    <property type="match status" value="1"/>
</dbReference>
<dbReference type="Proteomes" id="UP000190042">
    <property type="component" value="Unassembled WGS sequence"/>
</dbReference>
<dbReference type="NCBIfam" id="TIGR02271">
    <property type="entry name" value="YsnF/AvaK domain"/>
    <property type="match status" value="1"/>
</dbReference>
<sequence length="338" mass="39095">MNNKRYIGMYFNETELMNRVQELKNEGWPEENIYVVVKNDDQLTMLRSRTDAEVKSADGSWWDRFMGFISGEDHVHRMVDNLDFGPGETERYYQEIDQGGMLLYVDKGEANRQYLDNTHIYGLNRKSTDINLGANGLSVTDQELNGGDPAYRLNKTLPDQNLNHDDELGRVGAEAVLDRPTDQTAYTKGINTLSDNATEERMRLHEERLQVDKHRAKRGEVHLEKEVVEEQRSVDVNVAHDEITIERRPVVDTELNADSRFSEDGTLFKEDEETIRIPVTEEHVEVTKKPVVTEEIILKKHQVEEPETIHESVKREEVRLDKEGDVEVQGDPLDKDRF</sequence>
<keyword evidence="5" id="KW-1185">Reference proteome</keyword>
<feature type="domain" description="General stress protein 17M-like" evidence="3">
    <location>
        <begin position="7"/>
        <end position="99"/>
    </location>
</feature>
<dbReference type="RefSeq" id="WP_078818436.1">
    <property type="nucleotide sequence ID" value="NZ_FUYJ01000008.1"/>
</dbReference>